<organism evidence="3 4">
    <name type="scientific">Luteipulveratus flavus</name>
    <dbReference type="NCBI Taxonomy" id="3031728"/>
    <lineage>
        <taxon>Bacteria</taxon>
        <taxon>Bacillati</taxon>
        <taxon>Actinomycetota</taxon>
        <taxon>Actinomycetes</taxon>
        <taxon>Micrococcales</taxon>
        <taxon>Dermacoccaceae</taxon>
        <taxon>Luteipulveratus</taxon>
    </lineage>
</organism>
<dbReference type="Proteomes" id="UP001528912">
    <property type="component" value="Unassembled WGS sequence"/>
</dbReference>
<sequence>MSQPAPHHRRPYETGLARARRRRHRRAVAVISLVGILVVATFVYSVLYVQNKLPGQQAATPTCTVTATPTVDPQSAFRLNIYNAGGQQGRANDVALAMKSRGFDVGVVGNDPYKKRIAGVGEIRFGASGEGAASQYIHTLAPGAQLVQDGRTDTSVDVVVGSAFPSIPTAPPKPAPTTAAC</sequence>
<keyword evidence="1" id="KW-1133">Transmembrane helix</keyword>
<evidence type="ECO:0000313" key="4">
    <source>
        <dbReference type="Proteomes" id="UP001528912"/>
    </source>
</evidence>
<reference evidence="3 4" key="1">
    <citation type="submission" date="2023-03" db="EMBL/GenBank/DDBJ databases">
        <title>YIM 133296 draft genome.</title>
        <authorList>
            <person name="Xiong L."/>
        </authorList>
    </citation>
    <scope>NUCLEOTIDE SEQUENCE [LARGE SCALE GENOMIC DNA]</scope>
    <source>
        <strain evidence="3 4">YIM 133296</strain>
    </source>
</reference>
<feature type="domain" description="LytR/CpsA/Psr regulator C-terminal" evidence="2">
    <location>
        <begin position="78"/>
        <end position="164"/>
    </location>
</feature>
<keyword evidence="1" id="KW-0472">Membrane</keyword>
<dbReference type="InterPro" id="IPR027381">
    <property type="entry name" value="LytR/CpsA/Psr_C"/>
</dbReference>
<keyword evidence="1" id="KW-0812">Transmembrane</keyword>
<dbReference type="Gene3D" id="3.30.70.2390">
    <property type="match status" value="1"/>
</dbReference>
<evidence type="ECO:0000313" key="3">
    <source>
        <dbReference type="EMBL" id="MDF8266312.1"/>
    </source>
</evidence>
<proteinExistence type="predicted"/>
<dbReference type="EMBL" id="JAROAV010000053">
    <property type="protein sequence ID" value="MDF8266312.1"/>
    <property type="molecule type" value="Genomic_DNA"/>
</dbReference>
<evidence type="ECO:0000256" key="1">
    <source>
        <dbReference type="SAM" id="Phobius"/>
    </source>
</evidence>
<feature type="transmembrane region" description="Helical" evidence="1">
    <location>
        <begin position="27"/>
        <end position="47"/>
    </location>
</feature>
<protein>
    <submittedName>
        <fullName evidence="3">LytR C-terminal domain-containing protein</fullName>
    </submittedName>
</protein>
<keyword evidence="4" id="KW-1185">Reference proteome</keyword>
<dbReference type="Pfam" id="PF13399">
    <property type="entry name" value="LytR_C"/>
    <property type="match status" value="1"/>
</dbReference>
<comment type="caution">
    <text evidence="3">The sequence shown here is derived from an EMBL/GenBank/DDBJ whole genome shotgun (WGS) entry which is preliminary data.</text>
</comment>
<name>A0ABT6CD37_9MICO</name>
<accession>A0ABT6CD37</accession>
<dbReference type="RefSeq" id="WP_277193502.1">
    <property type="nucleotide sequence ID" value="NZ_JAROAV010000053.1"/>
</dbReference>
<gene>
    <name evidence="3" type="ORF">P4R38_18840</name>
</gene>
<evidence type="ECO:0000259" key="2">
    <source>
        <dbReference type="Pfam" id="PF13399"/>
    </source>
</evidence>